<organism evidence="1 2">
    <name type="scientific">Methylobacterium nodulans (strain LMG 21967 / CNCM I-2342 / ORS 2060)</name>
    <dbReference type="NCBI Taxonomy" id="460265"/>
    <lineage>
        <taxon>Bacteria</taxon>
        <taxon>Pseudomonadati</taxon>
        <taxon>Pseudomonadota</taxon>
        <taxon>Alphaproteobacteria</taxon>
        <taxon>Hyphomicrobiales</taxon>
        <taxon>Methylobacteriaceae</taxon>
        <taxon>Methylobacterium</taxon>
    </lineage>
</organism>
<accession>B8IXU4</accession>
<dbReference type="eggNOG" id="ENOG503107Z">
    <property type="taxonomic scope" value="Bacteria"/>
</dbReference>
<gene>
    <name evidence="1" type="ordered locus">Mnod_8773</name>
</gene>
<reference evidence="2" key="1">
    <citation type="submission" date="2009-01" db="EMBL/GenBank/DDBJ databases">
        <title>Complete sequence of plasmid 3 of Methylobacterium nodulans ORS 2060.</title>
        <authorList>
            <consortium name="US DOE Joint Genome Institute"/>
            <person name="Lucas S."/>
            <person name="Copeland A."/>
            <person name="Lapidus A."/>
            <person name="Glavina del Rio T."/>
            <person name="Dalin E."/>
            <person name="Tice H."/>
            <person name="Bruce D."/>
            <person name="Goodwin L."/>
            <person name="Pitluck S."/>
            <person name="Sims D."/>
            <person name="Brettin T."/>
            <person name="Detter J.C."/>
            <person name="Han C."/>
            <person name="Larimer F."/>
            <person name="Land M."/>
            <person name="Hauser L."/>
            <person name="Kyrpides N."/>
            <person name="Ivanova N."/>
            <person name="Marx C.J."/>
            <person name="Richardson P."/>
        </authorList>
    </citation>
    <scope>NUCLEOTIDE SEQUENCE [LARGE SCALE GENOMIC DNA]</scope>
    <source>
        <strain evidence="2">LMG 21967 / CNCM I-2342 / ORS 2060</strain>
        <plasmid evidence="2">Plasmid pMNOD03</plasmid>
    </source>
</reference>
<dbReference type="KEGG" id="mno:Mnod_8773"/>
<keyword evidence="2" id="KW-1185">Reference proteome</keyword>
<keyword evidence="1" id="KW-0614">Plasmid</keyword>
<name>B8IXU4_METNO</name>
<dbReference type="EMBL" id="CP001352">
    <property type="protein sequence ID" value="ACL63234.1"/>
    <property type="molecule type" value="Genomic_DNA"/>
</dbReference>
<dbReference type="AlphaFoldDB" id="B8IXU4"/>
<geneLocation type="plasmid" evidence="1 2">
    <name>pMNOD03</name>
</geneLocation>
<evidence type="ECO:0000313" key="2">
    <source>
        <dbReference type="Proteomes" id="UP000008207"/>
    </source>
</evidence>
<protein>
    <submittedName>
        <fullName evidence="1">Uncharacterized protein</fullName>
    </submittedName>
</protein>
<proteinExistence type="predicted"/>
<dbReference type="Proteomes" id="UP000008207">
    <property type="component" value="Plasmid pMNOD03"/>
</dbReference>
<dbReference type="RefSeq" id="WP_012634253.1">
    <property type="nucleotide sequence ID" value="NC_011893.1"/>
</dbReference>
<sequence length="72" mass="8117">MEADDLKSPSFRILTYRDGQDVITETVETPEAARIRFASAVDLCRTRDDAHAHRVELWQGAQLLDTWTGKAA</sequence>
<dbReference type="HOGENOM" id="CLU_2717761_0_0_5"/>
<evidence type="ECO:0000313" key="1">
    <source>
        <dbReference type="EMBL" id="ACL63234.1"/>
    </source>
</evidence>
<dbReference type="OrthoDB" id="7998199at2"/>